<sequence>MPPKKNSENLRRIDFNQLIPSLSQSEKLNLFDRFPNADLRGSNFSNITLENVNFSGALIQGTNFKNSKLKNVNFSGSQAGLTQLRKAILCFFGLFLSVLAGFICAYAVDFLYTLISIPVSFDDVDNCQDLFLNTKELLDACIAQVTENNERYPVWIDSINRAIGVIVGILFIVALSIALGRGIGIVFASFIVLYIAIFFSLAALFPDLLTATSTLGLASFLGGISGVFTQSLASFFNEELYSQSNLKNTKSIKIAKNIHVFRNFLMLMGVLLGSAFGALLGATDFIFSMSISLCLIAIGHSLTILMRNPNYQSRNRYKVLYQAFKSSVRNLETNFSGAKFDSVDFADALIKNANFSNAIETGKGMLNLDRTDRNLREDVSIMEDVSMSGRDVTLNINADQVVFKDSQFGVISQNSQKAS</sequence>
<accession>A0A6M0SD16</accession>
<dbReference type="Proteomes" id="UP000473574">
    <property type="component" value="Unassembled WGS sequence"/>
</dbReference>
<dbReference type="EMBL" id="QZCE01000002">
    <property type="protein sequence ID" value="NEZ65861.1"/>
    <property type="molecule type" value="Genomic_DNA"/>
</dbReference>
<feature type="transmembrane region" description="Helical" evidence="1">
    <location>
        <begin position="185"/>
        <end position="205"/>
    </location>
</feature>
<feature type="transmembrane region" description="Helical" evidence="1">
    <location>
        <begin position="87"/>
        <end position="108"/>
    </location>
</feature>
<evidence type="ECO:0008006" key="4">
    <source>
        <dbReference type="Google" id="ProtNLM"/>
    </source>
</evidence>
<comment type="caution">
    <text evidence="2">The sequence shown here is derived from an EMBL/GenBank/DDBJ whole genome shotgun (WGS) entry which is preliminary data.</text>
</comment>
<keyword evidence="1" id="KW-0472">Membrane</keyword>
<protein>
    <recommendedName>
        <fullName evidence="4">Pentapeptide repeat-containing protein</fullName>
    </recommendedName>
</protein>
<dbReference type="AlphaFoldDB" id="A0A6M0SD16"/>
<keyword evidence="1" id="KW-0812">Transmembrane</keyword>
<feature type="transmembrane region" description="Helical" evidence="1">
    <location>
        <begin position="258"/>
        <end position="279"/>
    </location>
</feature>
<proteinExistence type="predicted"/>
<dbReference type="Pfam" id="PF00805">
    <property type="entry name" value="Pentapeptide"/>
    <property type="match status" value="2"/>
</dbReference>
<reference evidence="2 3" key="1">
    <citation type="journal article" date="2020" name="Microb. Ecol.">
        <title>Ecogenomics of the Marine Benthic Filamentous Cyanobacterium Adonisia.</title>
        <authorList>
            <person name="Walter J.M."/>
            <person name="Coutinho F.H."/>
            <person name="Leomil L."/>
            <person name="Hargreaves P.I."/>
            <person name="Campeao M.E."/>
            <person name="Vieira V.V."/>
            <person name="Silva B.S."/>
            <person name="Fistarol G.O."/>
            <person name="Salomon P.S."/>
            <person name="Sawabe T."/>
            <person name="Mino S."/>
            <person name="Hosokawa M."/>
            <person name="Miyashita H."/>
            <person name="Maruyama F."/>
            <person name="van Verk M.C."/>
            <person name="Dutilh B.E."/>
            <person name="Thompson C.C."/>
            <person name="Thompson F.L."/>
        </authorList>
    </citation>
    <scope>NUCLEOTIDE SEQUENCE [LARGE SCALE GENOMIC DNA]</scope>
    <source>
        <strain evidence="2 3">CCMR0082</strain>
    </source>
</reference>
<evidence type="ECO:0000256" key="1">
    <source>
        <dbReference type="SAM" id="Phobius"/>
    </source>
</evidence>
<dbReference type="SUPFAM" id="SSF141571">
    <property type="entry name" value="Pentapeptide repeat-like"/>
    <property type="match status" value="1"/>
</dbReference>
<keyword evidence="1" id="KW-1133">Transmembrane helix</keyword>
<feature type="transmembrane region" description="Helical" evidence="1">
    <location>
        <begin position="217"/>
        <end position="237"/>
    </location>
</feature>
<evidence type="ECO:0000313" key="3">
    <source>
        <dbReference type="Proteomes" id="UP000473574"/>
    </source>
</evidence>
<feature type="transmembrane region" description="Helical" evidence="1">
    <location>
        <begin position="285"/>
        <end position="306"/>
    </location>
</feature>
<dbReference type="InterPro" id="IPR001646">
    <property type="entry name" value="5peptide_repeat"/>
</dbReference>
<dbReference type="Gene3D" id="2.160.20.80">
    <property type="entry name" value="E3 ubiquitin-protein ligase SopA"/>
    <property type="match status" value="1"/>
</dbReference>
<dbReference type="RefSeq" id="WP_163667395.1">
    <property type="nucleotide sequence ID" value="NZ_QZCE01000002.1"/>
</dbReference>
<organism evidence="2 3">
    <name type="scientific">Adonisia turfae CCMR0082</name>
    <dbReference type="NCBI Taxonomy" id="2304604"/>
    <lineage>
        <taxon>Bacteria</taxon>
        <taxon>Bacillati</taxon>
        <taxon>Cyanobacteriota</taxon>
        <taxon>Adonisia</taxon>
        <taxon>Adonisia turfae</taxon>
    </lineage>
</organism>
<evidence type="ECO:0000313" key="2">
    <source>
        <dbReference type="EMBL" id="NEZ65861.1"/>
    </source>
</evidence>
<name>A0A6M0SD16_9CYAN</name>
<feature type="transmembrane region" description="Helical" evidence="1">
    <location>
        <begin position="159"/>
        <end position="178"/>
    </location>
</feature>
<gene>
    <name evidence="2" type="ORF">D0962_24395</name>
</gene>